<dbReference type="Gene3D" id="3.30.70.3290">
    <property type="match status" value="1"/>
</dbReference>
<keyword evidence="4" id="KW-0808">Transferase</keyword>
<dbReference type="FunFam" id="3.40.366.10:FF:000002">
    <property type="entry name" value="Probable polyketide synthase 2"/>
    <property type="match status" value="1"/>
</dbReference>
<dbReference type="Gene3D" id="3.40.47.10">
    <property type="match status" value="1"/>
</dbReference>
<dbReference type="InterPro" id="IPR016035">
    <property type="entry name" value="Acyl_Trfase/lysoPLipase"/>
</dbReference>
<dbReference type="InterPro" id="IPR020806">
    <property type="entry name" value="PKS_PP-bd"/>
</dbReference>
<evidence type="ECO:0000259" key="8">
    <source>
        <dbReference type="PROSITE" id="PS50075"/>
    </source>
</evidence>
<dbReference type="InterPro" id="IPR057326">
    <property type="entry name" value="KR_dom"/>
</dbReference>
<dbReference type="Gene3D" id="1.10.1200.10">
    <property type="entry name" value="ACP-like"/>
    <property type="match status" value="1"/>
</dbReference>
<evidence type="ECO:0000256" key="6">
    <source>
        <dbReference type="ARBA" id="ARBA00023098"/>
    </source>
</evidence>
<dbReference type="SMART" id="SM00822">
    <property type="entry name" value="PKS_KR"/>
    <property type="match status" value="1"/>
</dbReference>
<dbReference type="GO" id="GO:0006633">
    <property type="term" value="P:fatty acid biosynthetic process"/>
    <property type="evidence" value="ECO:0007669"/>
    <property type="project" value="TreeGrafter"/>
</dbReference>
<dbReference type="Pfam" id="PF18369">
    <property type="entry name" value="PKS_DE"/>
    <property type="match status" value="1"/>
</dbReference>
<evidence type="ECO:0000259" key="9">
    <source>
        <dbReference type="PROSITE" id="PS52004"/>
    </source>
</evidence>
<feature type="non-terminal residue" evidence="10">
    <location>
        <position position="1"/>
    </location>
</feature>
<evidence type="ECO:0000256" key="3">
    <source>
        <dbReference type="ARBA" id="ARBA00022553"/>
    </source>
</evidence>
<dbReference type="SMART" id="SM01294">
    <property type="entry name" value="PKS_PP_betabranch"/>
    <property type="match status" value="1"/>
</dbReference>
<evidence type="ECO:0000256" key="4">
    <source>
        <dbReference type="ARBA" id="ARBA00022679"/>
    </source>
</evidence>
<protein>
    <submittedName>
        <fullName evidence="10">SDR family NAD(P)-dependent oxidoreductase</fullName>
    </submittedName>
</protein>
<sequence>NIGHTQAAAGVAGVIKMVMAMRHGVLPPTLHADEPTPHVDWSAGRVELLTEARDWPETGRLRRAGVSAFGVSGTNAHVILEQAPAVEPTLVADVQAPVAEFAETADSALVWVLSGRGGEALAGQARRLGRYLERCPDLGVADVARSLLGRSVFEHRAVIVGGDRSELMAGLAAVAEQVPASGVVSGVAHEQGKTVLVFPGQGAQWLGMGRQLLASAPVFAEKMAECDKAFASLVEWSLLDVLAGEDSVWLERVDVVQPVLFAVMVSLAELWRSFGVEPDAVVGHSQGEIAAAYVSGALSLEDAARIVILRSAALTVLEGQGGMMSVGLPLKQVEQLLEGFDGLSVAAANGPRATVVSGLSEQLDALLAVCEAREVRARRVPVDYASHSAQVERLREPLLEALAGLQARSSQVVFYSTVTGAVLDTSELDARYWYANLREPVRFEHTVQGLYRDGYTVFIEASPHPLLVVDIEQIGDALEEGKSSAAVVVGSLRRGEDGVARFAQSVAQLGVSGVGVEWESVLRGRGRWVELPTYAFQRRRYWLEKTADRTSSNAIDAEFWRAVEKGDLGALGIDPDRSVDEALPLLSSWRRRHQDQTAIGSWSYRIDWRLLPDEPVGVRGNWLVVGSSGVDAGEGVLEALRESGVHTRYLEINADRMSRLDVVDLLRDATGRSELSGVLSFAALDDRQCSQSSSVTQGLLANLLLLQALGDLGGGQRLWCVTSGAVNVVSEERISSTMQVQMWGLGQVAGLEYPQWWGGLIDLPDGWDQTVVQRLLASLSRSDGEDQLAVRRSGVYGRRMVRASLPGSAAADGWKPTGTVLITGGTGGIGRNLAHWVADNGAEHVVLASRRGRRAPDVEVLETQLRALGSRVTIATCDMTRRDDVAALLSAIDDDPAPLTAVIHAAGVGSLTPLTEIDLSSLITVVEPKIAGAWYLDELLGDRPLDAFVMFSSGAVTWGSAGSAAYAAANAYLDGLAHDRRTRGLTATALAWGGWAGGGMVEADGSAELLSHGSSIADFLALNGVRLMDPDLALQALSQAVGRGETTMTIADIEWRRFAPIYAASRDRCLLHELSDAQAALQAEQAEAEAEALAGLRERAAGLSESDRYAAVLEMVCGQVAAVLGYSGAEAIDVDRNFRDLGFDSLTAVEARNRLNTITGLRLPATLVFDYPTPNAVTGYILQELFDTTESVEDSFLEDLERFESTLRRIDPDIAGSDSVTRRIEGIIEKLRELKTPDNIGNADDSSLIDSLDPESLVRHIIEKQMD</sequence>
<dbReference type="InterPro" id="IPR013968">
    <property type="entry name" value="PKS_KR"/>
</dbReference>
<dbReference type="Pfam" id="PF00698">
    <property type="entry name" value="Acyl_transf_1"/>
    <property type="match status" value="1"/>
</dbReference>
<dbReference type="GO" id="GO:0004312">
    <property type="term" value="F:fatty acid synthase activity"/>
    <property type="evidence" value="ECO:0007669"/>
    <property type="project" value="TreeGrafter"/>
</dbReference>
<comment type="pathway">
    <text evidence="1">Lipid metabolism.</text>
</comment>
<dbReference type="SMART" id="SM00823">
    <property type="entry name" value="PKS_PP"/>
    <property type="match status" value="1"/>
</dbReference>
<dbReference type="SUPFAM" id="SSF51735">
    <property type="entry name" value="NAD(P)-binding Rossmann-fold domains"/>
    <property type="match status" value="2"/>
</dbReference>
<feature type="domain" description="Ketosynthase family 3 (KS3)" evidence="9">
    <location>
        <begin position="1"/>
        <end position="82"/>
    </location>
</feature>
<keyword evidence="6" id="KW-0443">Lipid metabolism</keyword>
<dbReference type="InterPro" id="IPR016036">
    <property type="entry name" value="Malonyl_transacylase_ACP-bd"/>
</dbReference>
<dbReference type="EMBL" id="QZFU01000034">
    <property type="protein sequence ID" value="RJO71365.1"/>
    <property type="molecule type" value="Genomic_DNA"/>
</dbReference>
<dbReference type="PROSITE" id="PS00012">
    <property type="entry name" value="PHOSPHOPANTETHEINE"/>
    <property type="match status" value="1"/>
</dbReference>
<keyword evidence="2" id="KW-0596">Phosphopantetheine</keyword>
<dbReference type="InterPro" id="IPR036736">
    <property type="entry name" value="ACP-like_sf"/>
</dbReference>
<proteinExistence type="predicted"/>
<keyword evidence="5" id="KW-0276">Fatty acid metabolism</keyword>
<comment type="caution">
    <text evidence="10">The sequence shown here is derived from an EMBL/GenBank/DDBJ whole genome shotgun (WGS) entry which is preliminary data.</text>
</comment>
<evidence type="ECO:0000256" key="1">
    <source>
        <dbReference type="ARBA" id="ARBA00005189"/>
    </source>
</evidence>
<dbReference type="AlphaFoldDB" id="A0A3A4KNW3"/>
<dbReference type="Pfam" id="PF00550">
    <property type="entry name" value="PP-binding"/>
    <property type="match status" value="1"/>
</dbReference>
<dbReference type="InterPro" id="IPR032821">
    <property type="entry name" value="PKS_assoc"/>
</dbReference>
<feature type="domain" description="Carrier" evidence="8">
    <location>
        <begin position="1110"/>
        <end position="1185"/>
    </location>
</feature>
<dbReference type="SMART" id="SM00827">
    <property type="entry name" value="PKS_AT"/>
    <property type="match status" value="1"/>
</dbReference>
<dbReference type="InterPro" id="IPR036291">
    <property type="entry name" value="NAD(P)-bd_dom_sf"/>
</dbReference>
<dbReference type="InterPro" id="IPR014031">
    <property type="entry name" value="Ketoacyl_synth_C"/>
</dbReference>
<dbReference type="InterPro" id="IPR050091">
    <property type="entry name" value="PKS_NRPS_Biosynth_Enz"/>
</dbReference>
<evidence type="ECO:0000256" key="5">
    <source>
        <dbReference type="ARBA" id="ARBA00022832"/>
    </source>
</evidence>
<evidence type="ECO:0000313" key="11">
    <source>
        <dbReference type="Proteomes" id="UP000266677"/>
    </source>
</evidence>
<dbReference type="Pfam" id="PF02801">
    <property type="entry name" value="Ketoacyl-synt_C"/>
    <property type="match status" value="1"/>
</dbReference>
<dbReference type="OrthoDB" id="4516163at2"/>
<evidence type="ECO:0000256" key="7">
    <source>
        <dbReference type="ARBA" id="ARBA00023315"/>
    </source>
</evidence>
<dbReference type="CDD" id="cd08952">
    <property type="entry name" value="KR_1_SDR_x"/>
    <property type="match status" value="1"/>
</dbReference>
<dbReference type="PROSITE" id="PS50075">
    <property type="entry name" value="CARRIER"/>
    <property type="match status" value="1"/>
</dbReference>
<keyword evidence="3" id="KW-0597">Phosphoprotein</keyword>
<dbReference type="GO" id="GO:0031177">
    <property type="term" value="F:phosphopantetheine binding"/>
    <property type="evidence" value="ECO:0007669"/>
    <property type="project" value="InterPro"/>
</dbReference>
<dbReference type="Gene3D" id="6.10.140.1830">
    <property type="match status" value="1"/>
</dbReference>
<dbReference type="SUPFAM" id="SSF53901">
    <property type="entry name" value="Thiolase-like"/>
    <property type="match status" value="1"/>
</dbReference>
<dbReference type="Pfam" id="PF16197">
    <property type="entry name" value="KAsynt_C_assoc"/>
    <property type="match status" value="1"/>
</dbReference>
<dbReference type="Proteomes" id="UP000266677">
    <property type="component" value="Unassembled WGS sequence"/>
</dbReference>
<dbReference type="InterPro" id="IPR001227">
    <property type="entry name" value="Ac_transferase_dom_sf"/>
</dbReference>
<dbReference type="Pfam" id="PF08659">
    <property type="entry name" value="KR"/>
    <property type="match status" value="1"/>
</dbReference>
<dbReference type="InterPro" id="IPR020841">
    <property type="entry name" value="PKS_Beta-ketoAc_synthase_dom"/>
</dbReference>
<dbReference type="InterPro" id="IPR014043">
    <property type="entry name" value="Acyl_transferase_dom"/>
</dbReference>
<dbReference type="SUPFAM" id="SSF47336">
    <property type="entry name" value="ACP-like"/>
    <property type="match status" value="1"/>
</dbReference>
<keyword evidence="11" id="KW-1185">Reference proteome</keyword>
<dbReference type="Gene3D" id="3.40.50.720">
    <property type="entry name" value="NAD(P)-binding Rossmann-like Domain"/>
    <property type="match status" value="1"/>
</dbReference>
<reference evidence="10 11" key="1">
    <citation type="submission" date="2018-09" db="EMBL/GenBank/DDBJ databases">
        <title>YIM PH21274 draft genome.</title>
        <authorList>
            <person name="Miao C."/>
        </authorList>
    </citation>
    <scope>NUCLEOTIDE SEQUENCE [LARGE SCALE GENOMIC DNA]</scope>
    <source>
        <strain evidence="10 11">YIM PH 21724</strain>
    </source>
</reference>
<dbReference type="SUPFAM" id="SSF55048">
    <property type="entry name" value="Probable ACP-binding domain of malonyl-CoA ACP transacylase"/>
    <property type="match status" value="1"/>
</dbReference>
<dbReference type="PROSITE" id="PS52004">
    <property type="entry name" value="KS3_2"/>
    <property type="match status" value="1"/>
</dbReference>
<keyword evidence="7" id="KW-0012">Acyltransferase</keyword>
<name>A0A3A4KNW3_9NOCA</name>
<dbReference type="FunFam" id="1.10.1200.10:FF:000007">
    <property type="entry name" value="Probable polyketide synthase pks17"/>
    <property type="match status" value="1"/>
</dbReference>
<dbReference type="PANTHER" id="PTHR43775">
    <property type="entry name" value="FATTY ACID SYNTHASE"/>
    <property type="match status" value="1"/>
</dbReference>
<dbReference type="PANTHER" id="PTHR43775:SF51">
    <property type="entry name" value="INACTIVE PHENOLPHTHIOCEROL SYNTHESIS POLYKETIDE SYNTHASE TYPE I PKS1-RELATED"/>
    <property type="match status" value="1"/>
</dbReference>
<evidence type="ECO:0000313" key="10">
    <source>
        <dbReference type="EMBL" id="RJO71365.1"/>
    </source>
</evidence>
<accession>A0A3A4KNW3</accession>
<dbReference type="SUPFAM" id="SSF52151">
    <property type="entry name" value="FabD/lysophospholipase-like"/>
    <property type="match status" value="1"/>
</dbReference>
<dbReference type="InterPro" id="IPR016039">
    <property type="entry name" value="Thiolase-like"/>
</dbReference>
<evidence type="ECO:0000256" key="2">
    <source>
        <dbReference type="ARBA" id="ARBA00022450"/>
    </source>
</evidence>
<dbReference type="InterPro" id="IPR009081">
    <property type="entry name" value="PP-bd_ACP"/>
</dbReference>
<dbReference type="Gene3D" id="3.40.366.10">
    <property type="entry name" value="Malonyl-Coenzyme A Acyl Carrier Protein, domain 2"/>
    <property type="match status" value="1"/>
</dbReference>
<dbReference type="InterPro" id="IPR041618">
    <property type="entry name" value="PKS_DE"/>
</dbReference>
<organism evidence="10 11">
    <name type="scientific">Nocardia panacis</name>
    <dbReference type="NCBI Taxonomy" id="2340916"/>
    <lineage>
        <taxon>Bacteria</taxon>
        <taxon>Bacillati</taxon>
        <taxon>Actinomycetota</taxon>
        <taxon>Actinomycetes</taxon>
        <taxon>Mycobacteriales</taxon>
        <taxon>Nocardiaceae</taxon>
        <taxon>Nocardia</taxon>
    </lineage>
</organism>
<dbReference type="InterPro" id="IPR006162">
    <property type="entry name" value="Ppantetheine_attach_site"/>
</dbReference>
<gene>
    <name evidence="10" type="ORF">D5S18_25210</name>
</gene>